<keyword evidence="3" id="KW-1185">Reference proteome</keyword>
<evidence type="ECO:0000313" key="2">
    <source>
        <dbReference type="EMBL" id="KAJ6409115.1"/>
    </source>
</evidence>
<comment type="caution">
    <text evidence="2">The sequence shown here is derived from an EMBL/GenBank/DDBJ whole genome shotgun (WGS) entry which is preliminary data.</text>
</comment>
<evidence type="ECO:0000256" key="1">
    <source>
        <dbReference type="SAM" id="MobiDB-lite"/>
    </source>
</evidence>
<accession>A0AAD6JQ62</accession>
<protein>
    <submittedName>
        <fullName evidence="2">Uncharacterized protein</fullName>
    </submittedName>
</protein>
<sequence>MCSSLHSESPPVSRLIQGLRLTDIQHRIFCVGNYGGGDANKARKSAIQPSKSAIQKPRGNCEGNRPVRYRIKERFKPS</sequence>
<feature type="region of interest" description="Disordered" evidence="1">
    <location>
        <begin position="40"/>
        <end position="64"/>
    </location>
</feature>
<dbReference type="Proteomes" id="UP001162972">
    <property type="component" value="Chromosome 9"/>
</dbReference>
<proteinExistence type="predicted"/>
<name>A0AAD6JQ62_9ROSI</name>
<evidence type="ECO:0000313" key="3">
    <source>
        <dbReference type="Proteomes" id="UP001162972"/>
    </source>
</evidence>
<reference evidence="2 3" key="1">
    <citation type="journal article" date="2023" name="Int. J. Mol. Sci.">
        <title>De Novo Assembly and Annotation of 11 Diverse Shrub Willow (Salix) Genomes Reveals Novel Gene Organization in Sex-Linked Regions.</title>
        <authorList>
            <person name="Hyden B."/>
            <person name="Feng K."/>
            <person name="Yates T.B."/>
            <person name="Jawdy S."/>
            <person name="Cereghino C."/>
            <person name="Smart L.B."/>
            <person name="Muchero W."/>
        </authorList>
    </citation>
    <scope>NUCLEOTIDE SEQUENCE [LARGE SCALE GENOMIC DNA]</scope>
    <source>
        <tissue evidence="2">Shoot tip</tissue>
    </source>
</reference>
<gene>
    <name evidence="2" type="ORF">OIU84_008749</name>
</gene>
<dbReference type="AlphaFoldDB" id="A0AAD6JQ62"/>
<dbReference type="EMBL" id="JAPFFJ010000015">
    <property type="protein sequence ID" value="KAJ6409115.1"/>
    <property type="molecule type" value="Genomic_DNA"/>
</dbReference>
<organism evidence="2 3">
    <name type="scientific">Salix udensis</name>
    <dbReference type="NCBI Taxonomy" id="889485"/>
    <lineage>
        <taxon>Eukaryota</taxon>
        <taxon>Viridiplantae</taxon>
        <taxon>Streptophyta</taxon>
        <taxon>Embryophyta</taxon>
        <taxon>Tracheophyta</taxon>
        <taxon>Spermatophyta</taxon>
        <taxon>Magnoliopsida</taxon>
        <taxon>eudicotyledons</taxon>
        <taxon>Gunneridae</taxon>
        <taxon>Pentapetalae</taxon>
        <taxon>rosids</taxon>
        <taxon>fabids</taxon>
        <taxon>Malpighiales</taxon>
        <taxon>Salicaceae</taxon>
        <taxon>Saliceae</taxon>
        <taxon>Salix</taxon>
    </lineage>
</organism>